<reference evidence="2" key="1">
    <citation type="submission" date="2023-06" db="EMBL/GenBank/DDBJ databases">
        <title>Genome-scale phylogeny and comparative genomics of the fungal order Sordariales.</title>
        <authorList>
            <consortium name="Lawrence Berkeley National Laboratory"/>
            <person name="Hensen N."/>
            <person name="Bonometti L."/>
            <person name="Westerberg I."/>
            <person name="Brannstrom I.O."/>
            <person name="Guillou S."/>
            <person name="Cros-Aarteil S."/>
            <person name="Calhoun S."/>
            <person name="Haridas S."/>
            <person name="Kuo A."/>
            <person name="Mondo S."/>
            <person name="Pangilinan J."/>
            <person name="Riley R."/>
            <person name="Labutti K."/>
            <person name="Andreopoulos B."/>
            <person name="Lipzen A."/>
            <person name="Chen C."/>
            <person name="Yanf M."/>
            <person name="Daum C."/>
            <person name="Ng V."/>
            <person name="Clum A."/>
            <person name="Steindorff A."/>
            <person name="Ohm R."/>
            <person name="Martin F."/>
            <person name="Silar P."/>
            <person name="Natvig D."/>
            <person name="Lalanne C."/>
            <person name="Gautier V."/>
            <person name="Ament-Velasquez S.L."/>
            <person name="Kruys A."/>
            <person name="Hutchinson M.I."/>
            <person name="Powell A.J."/>
            <person name="Barry K."/>
            <person name="Miller A.N."/>
            <person name="Grigoriev I.V."/>
            <person name="Debuchy R."/>
            <person name="Gladieux P."/>
            <person name="Thoren M.H."/>
            <person name="Johannesson H."/>
        </authorList>
    </citation>
    <scope>NUCLEOTIDE SEQUENCE</scope>
    <source>
        <strain evidence="2">CBS 606.72</strain>
    </source>
</reference>
<feature type="signal peptide" evidence="1">
    <location>
        <begin position="1"/>
        <end position="21"/>
    </location>
</feature>
<dbReference type="EMBL" id="JAULSU010000006">
    <property type="protein sequence ID" value="KAK0613590.1"/>
    <property type="molecule type" value="Genomic_DNA"/>
</dbReference>
<accession>A0AA39WDW9</accession>
<sequence length="160" mass="17585">MKSTYTILALAQALAVPLVAASPAPAPAPAEVVNSTAPDALEARAAPCSINVHWDSYWREGGWDRYRVRVTAAGKGPDEIGEKFKTTFNMLQEWCHIGQNTKVGMGGDNFQCWHENDSLMLADISTTIHQKQWYYDFYPRSRNSGATTRSTSASTPITSS</sequence>
<protein>
    <submittedName>
        <fullName evidence="2">Uncharacterized protein</fullName>
    </submittedName>
</protein>
<proteinExistence type="predicted"/>
<keyword evidence="3" id="KW-1185">Reference proteome</keyword>
<keyword evidence="1" id="KW-0732">Signal</keyword>
<organism evidence="2 3">
    <name type="scientific">Immersiella caudata</name>
    <dbReference type="NCBI Taxonomy" id="314043"/>
    <lineage>
        <taxon>Eukaryota</taxon>
        <taxon>Fungi</taxon>
        <taxon>Dikarya</taxon>
        <taxon>Ascomycota</taxon>
        <taxon>Pezizomycotina</taxon>
        <taxon>Sordariomycetes</taxon>
        <taxon>Sordariomycetidae</taxon>
        <taxon>Sordariales</taxon>
        <taxon>Lasiosphaeriaceae</taxon>
        <taxon>Immersiella</taxon>
    </lineage>
</organism>
<dbReference type="AlphaFoldDB" id="A0AA39WDW9"/>
<feature type="chain" id="PRO_5041201729" evidence="1">
    <location>
        <begin position="22"/>
        <end position="160"/>
    </location>
</feature>
<name>A0AA39WDW9_9PEZI</name>
<evidence type="ECO:0000313" key="2">
    <source>
        <dbReference type="EMBL" id="KAK0613590.1"/>
    </source>
</evidence>
<evidence type="ECO:0000313" key="3">
    <source>
        <dbReference type="Proteomes" id="UP001175000"/>
    </source>
</evidence>
<dbReference type="Proteomes" id="UP001175000">
    <property type="component" value="Unassembled WGS sequence"/>
</dbReference>
<evidence type="ECO:0000256" key="1">
    <source>
        <dbReference type="SAM" id="SignalP"/>
    </source>
</evidence>
<gene>
    <name evidence="2" type="ORF">B0T14DRAFT_499046</name>
</gene>
<comment type="caution">
    <text evidence="2">The sequence shown here is derived from an EMBL/GenBank/DDBJ whole genome shotgun (WGS) entry which is preliminary data.</text>
</comment>